<comment type="similarity">
    <text evidence="3">Belongs to the DegT/DnrJ/EryC1 family.</text>
</comment>
<dbReference type="PANTHER" id="PTHR30244:SF34">
    <property type="entry name" value="DTDP-4-AMINO-4,6-DIDEOXYGALACTOSE TRANSAMINASE"/>
    <property type="match status" value="1"/>
</dbReference>
<organism evidence="4">
    <name type="scientific">Caldilinea aerophila</name>
    <dbReference type="NCBI Taxonomy" id="133453"/>
    <lineage>
        <taxon>Bacteria</taxon>
        <taxon>Bacillati</taxon>
        <taxon>Chloroflexota</taxon>
        <taxon>Caldilineae</taxon>
        <taxon>Caldilineales</taxon>
        <taxon>Caldilineaceae</taxon>
        <taxon>Caldilinea</taxon>
    </lineage>
</organism>
<feature type="active site" description="Proton acceptor" evidence="1">
    <location>
        <position position="199"/>
    </location>
</feature>
<dbReference type="InterPro" id="IPR000653">
    <property type="entry name" value="DegT/StrS_aminotransferase"/>
</dbReference>
<sequence>MSGQLAILGGEKAITMEYPTWPEHDEREVEAVAEVIRSGRWGGFPYPGPRTQAFLEKFLEFQGGHYAVMAFNGTVTMEIALRAAGVGWGDEVIVPAYTFQATAVAPMAAGAIPIIVDIDPNTYCIDPEAVEAAITPRTRAIIPVHVGSLMADMDAIMAIAERYNLIVIEDCAHVHGMQWKGQGAGTIGHFGSFSLQSSKLLTSGEGGVLICKTKELADAAASIINCGRPAAGHHEVTTLGANFRSSELHAALALAQLERLPEQTRRREAMAAYMDEALSEIPGVRVLRPDPRITRRSVYLYIFAIEPEVWGFDHDVLCAALEAEGLPAGLGYPPMNRYELFQPQLSRLAVPTAHPEYFDFASMKFPVATRAYEQEAVQLPESVFRAGKEGVDQALTAIRKVYEHRAELKAAVESRRGGG</sequence>
<evidence type="ECO:0000256" key="2">
    <source>
        <dbReference type="PIRSR" id="PIRSR000390-2"/>
    </source>
</evidence>
<dbReference type="Pfam" id="PF01041">
    <property type="entry name" value="DegT_DnrJ_EryC1"/>
    <property type="match status" value="1"/>
</dbReference>
<dbReference type="Gene3D" id="3.90.1150.10">
    <property type="entry name" value="Aspartate Aminotransferase, domain 1"/>
    <property type="match status" value="1"/>
</dbReference>
<reference evidence="4" key="1">
    <citation type="journal article" date="2020" name="mSystems">
        <title>Genome- and Community-Level Interaction Insights into Carbon Utilization and Element Cycling Functions of Hydrothermarchaeota in Hydrothermal Sediment.</title>
        <authorList>
            <person name="Zhou Z."/>
            <person name="Liu Y."/>
            <person name="Xu W."/>
            <person name="Pan J."/>
            <person name="Luo Z.H."/>
            <person name="Li M."/>
        </authorList>
    </citation>
    <scope>NUCLEOTIDE SEQUENCE [LARGE SCALE GENOMIC DNA]</scope>
    <source>
        <strain evidence="4">SpSt-289</strain>
    </source>
</reference>
<dbReference type="EMBL" id="DSMG01000198">
    <property type="protein sequence ID" value="HDX33689.1"/>
    <property type="molecule type" value="Genomic_DNA"/>
</dbReference>
<dbReference type="PANTHER" id="PTHR30244">
    <property type="entry name" value="TRANSAMINASE"/>
    <property type="match status" value="1"/>
</dbReference>
<dbReference type="Gene3D" id="3.40.640.10">
    <property type="entry name" value="Type I PLP-dependent aspartate aminotransferase-like (Major domain)"/>
    <property type="match status" value="1"/>
</dbReference>
<comment type="caution">
    <text evidence="4">The sequence shown here is derived from an EMBL/GenBank/DDBJ whole genome shotgun (WGS) entry which is preliminary data.</text>
</comment>
<dbReference type="SUPFAM" id="SSF53383">
    <property type="entry name" value="PLP-dependent transferases"/>
    <property type="match status" value="1"/>
</dbReference>
<gene>
    <name evidence="4" type="ORF">ENQ20_19745</name>
</gene>
<dbReference type="CDD" id="cd00616">
    <property type="entry name" value="AHBA_syn"/>
    <property type="match status" value="1"/>
</dbReference>
<dbReference type="AlphaFoldDB" id="A0A7C1K1Q9"/>
<dbReference type="GO" id="GO:0008483">
    <property type="term" value="F:transaminase activity"/>
    <property type="evidence" value="ECO:0007669"/>
    <property type="project" value="UniProtKB-KW"/>
</dbReference>
<accession>A0A7C1K1Q9</accession>
<dbReference type="InterPro" id="IPR015421">
    <property type="entry name" value="PyrdxlP-dep_Trfase_major"/>
</dbReference>
<dbReference type="PIRSF" id="PIRSF000390">
    <property type="entry name" value="PLP_StrS"/>
    <property type="match status" value="1"/>
</dbReference>
<dbReference type="InterPro" id="IPR015422">
    <property type="entry name" value="PyrdxlP-dep_Trfase_small"/>
</dbReference>
<name>A0A7C1K1Q9_9CHLR</name>
<evidence type="ECO:0000313" key="4">
    <source>
        <dbReference type="EMBL" id="HDX33689.1"/>
    </source>
</evidence>
<protein>
    <submittedName>
        <fullName evidence="4">DegT/DnrJ/EryC1/StrS family aminotransferase</fullName>
    </submittedName>
</protein>
<dbReference type="InterPro" id="IPR015424">
    <property type="entry name" value="PyrdxlP-dep_Trfase"/>
</dbReference>
<evidence type="ECO:0000256" key="3">
    <source>
        <dbReference type="RuleBase" id="RU004508"/>
    </source>
</evidence>
<keyword evidence="4" id="KW-0808">Transferase</keyword>
<keyword evidence="2 3" id="KW-0663">Pyridoxal phosphate</keyword>
<keyword evidence="4" id="KW-0032">Aminotransferase</keyword>
<feature type="modified residue" description="N6-(pyridoxal phosphate)lysine" evidence="2">
    <location>
        <position position="199"/>
    </location>
</feature>
<dbReference type="GO" id="GO:0030170">
    <property type="term" value="F:pyridoxal phosphate binding"/>
    <property type="evidence" value="ECO:0007669"/>
    <property type="project" value="TreeGrafter"/>
</dbReference>
<proteinExistence type="inferred from homology"/>
<dbReference type="GO" id="GO:0000271">
    <property type="term" value="P:polysaccharide biosynthetic process"/>
    <property type="evidence" value="ECO:0007669"/>
    <property type="project" value="TreeGrafter"/>
</dbReference>
<evidence type="ECO:0000256" key="1">
    <source>
        <dbReference type="PIRSR" id="PIRSR000390-1"/>
    </source>
</evidence>